<evidence type="ECO:0000259" key="2">
    <source>
        <dbReference type="Pfam" id="PF14340"/>
    </source>
</evidence>
<proteinExistence type="predicted"/>
<dbReference type="Pfam" id="PF14340">
    <property type="entry name" value="DUF4395"/>
    <property type="match status" value="1"/>
</dbReference>
<reference evidence="4" key="1">
    <citation type="journal article" date="2019" name="Int. J. Syst. Evol. Microbiol.">
        <title>The Global Catalogue of Microorganisms (GCM) 10K type strain sequencing project: providing services to taxonomists for standard genome sequencing and annotation.</title>
        <authorList>
            <consortium name="The Broad Institute Genomics Platform"/>
            <consortium name="The Broad Institute Genome Sequencing Center for Infectious Disease"/>
            <person name="Wu L."/>
            <person name="Ma J."/>
        </authorList>
    </citation>
    <scope>NUCLEOTIDE SEQUENCE [LARGE SCALE GENOMIC DNA]</scope>
    <source>
        <strain evidence="4">JCM 17316</strain>
    </source>
</reference>
<dbReference type="RefSeq" id="WP_345017322.1">
    <property type="nucleotide sequence ID" value="NZ_BAABDO010000006.1"/>
</dbReference>
<evidence type="ECO:0000313" key="3">
    <source>
        <dbReference type="EMBL" id="GAA4130014.1"/>
    </source>
</evidence>
<feature type="region of interest" description="Disordered" evidence="1">
    <location>
        <begin position="42"/>
        <end position="82"/>
    </location>
</feature>
<sequence>MQVDPRGQRRAAAVTTVVSGAVPATARRWPLAGRPAGFAIAASQGARHASGRPPAKMRTRLRPGAPREPKTAGPSEAAHGAGPVLAQAATAGYARRHACRHVRRHVGETGRLGNGAAAFAAGKGFLNAAFGFCLREMHLLTRRSTPKIRSDREVPA</sequence>
<accession>A0ABP7Y2Y3</accession>
<evidence type="ECO:0000256" key="1">
    <source>
        <dbReference type="SAM" id="MobiDB-lite"/>
    </source>
</evidence>
<dbReference type="EMBL" id="BAABDO010000006">
    <property type="protein sequence ID" value="GAA4130014.1"/>
    <property type="molecule type" value="Genomic_DNA"/>
</dbReference>
<organism evidence="3 4">
    <name type="scientific">Actinomadura keratinilytica</name>
    <dbReference type="NCBI Taxonomy" id="547461"/>
    <lineage>
        <taxon>Bacteria</taxon>
        <taxon>Bacillati</taxon>
        <taxon>Actinomycetota</taxon>
        <taxon>Actinomycetes</taxon>
        <taxon>Streptosporangiales</taxon>
        <taxon>Thermomonosporaceae</taxon>
        <taxon>Actinomadura</taxon>
    </lineage>
</organism>
<protein>
    <recommendedName>
        <fullName evidence="2">DUF4395 domain-containing protein</fullName>
    </recommendedName>
</protein>
<dbReference type="InterPro" id="IPR025508">
    <property type="entry name" value="DUF4395"/>
</dbReference>
<feature type="domain" description="DUF4395" evidence="2">
    <location>
        <begin position="3"/>
        <end position="134"/>
    </location>
</feature>
<dbReference type="Proteomes" id="UP001500266">
    <property type="component" value="Unassembled WGS sequence"/>
</dbReference>
<keyword evidence="4" id="KW-1185">Reference proteome</keyword>
<gene>
    <name evidence="3" type="ORF">GCM10022416_07050</name>
</gene>
<evidence type="ECO:0000313" key="4">
    <source>
        <dbReference type="Proteomes" id="UP001500266"/>
    </source>
</evidence>
<name>A0ABP7Y2Y3_9ACTN</name>
<comment type="caution">
    <text evidence="3">The sequence shown here is derived from an EMBL/GenBank/DDBJ whole genome shotgun (WGS) entry which is preliminary data.</text>
</comment>